<feature type="domain" description="HTH cro/C1-type" evidence="1">
    <location>
        <begin position="3"/>
        <end position="56"/>
    </location>
</feature>
<dbReference type="Proteomes" id="UP000290365">
    <property type="component" value="Chromosome"/>
</dbReference>
<name>A0A4P6JJC1_KTERU</name>
<dbReference type="Pfam" id="PF01381">
    <property type="entry name" value="HTH_3"/>
    <property type="match status" value="1"/>
</dbReference>
<evidence type="ECO:0000313" key="2">
    <source>
        <dbReference type="EMBL" id="QBD75205.1"/>
    </source>
</evidence>
<evidence type="ECO:0000313" key="3">
    <source>
        <dbReference type="Proteomes" id="UP000290365"/>
    </source>
</evidence>
<gene>
    <name evidence="2" type="ORF">EPA93_04025</name>
</gene>
<keyword evidence="3" id="KW-1185">Reference proteome</keyword>
<dbReference type="SUPFAM" id="SSF47413">
    <property type="entry name" value="lambda repressor-like DNA-binding domains"/>
    <property type="match status" value="1"/>
</dbReference>
<dbReference type="OrthoDB" id="171275at2"/>
<dbReference type="EMBL" id="CP035758">
    <property type="protein sequence ID" value="QBD75205.1"/>
    <property type="molecule type" value="Genomic_DNA"/>
</dbReference>
<evidence type="ECO:0000259" key="1">
    <source>
        <dbReference type="PROSITE" id="PS50943"/>
    </source>
</evidence>
<dbReference type="InterPro" id="IPR001387">
    <property type="entry name" value="Cro/C1-type_HTH"/>
</dbReference>
<dbReference type="AlphaFoldDB" id="A0A4P6JJC1"/>
<protein>
    <submittedName>
        <fullName evidence="2">XRE family transcriptional regulator</fullName>
    </submittedName>
</protein>
<sequence>MTLEGYRVKLGWSKARLAREAGVRAATVSDAEKGDSIYKATAGKIANAISRGLKELGEEKEITYMDIEGLNFAD</sequence>
<dbReference type="RefSeq" id="WP_129885804.1">
    <property type="nucleotide sequence ID" value="NZ_CP035758.1"/>
</dbReference>
<dbReference type="KEGG" id="kbs:EPA93_04025"/>
<dbReference type="PROSITE" id="PS50943">
    <property type="entry name" value="HTH_CROC1"/>
    <property type="match status" value="1"/>
</dbReference>
<proteinExistence type="predicted"/>
<dbReference type="InterPro" id="IPR010982">
    <property type="entry name" value="Lambda_DNA-bd_dom_sf"/>
</dbReference>
<dbReference type="Gene3D" id="1.10.260.40">
    <property type="entry name" value="lambda repressor-like DNA-binding domains"/>
    <property type="match status" value="1"/>
</dbReference>
<organism evidence="2 3">
    <name type="scientific">Ktedonosporobacter rubrisoli</name>
    <dbReference type="NCBI Taxonomy" id="2509675"/>
    <lineage>
        <taxon>Bacteria</taxon>
        <taxon>Bacillati</taxon>
        <taxon>Chloroflexota</taxon>
        <taxon>Ktedonobacteria</taxon>
        <taxon>Ktedonobacterales</taxon>
        <taxon>Ktedonosporobacteraceae</taxon>
        <taxon>Ktedonosporobacter</taxon>
    </lineage>
</organism>
<reference evidence="2 3" key="1">
    <citation type="submission" date="2019-01" db="EMBL/GenBank/DDBJ databases">
        <title>Ktedonosporobacter rubrisoli SCAWS-G2.</title>
        <authorList>
            <person name="Huang Y."/>
            <person name="Yan B."/>
        </authorList>
    </citation>
    <scope>NUCLEOTIDE SEQUENCE [LARGE SCALE GENOMIC DNA]</scope>
    <source>
        <strain evidence="2 3">SCAWS-G2</strain>
    </source>
</reference>
<accession>A0A4P6JJC1</accession>
<dbReference type="GO" id="GO:0003677">
    <property type="term" value="F:DNA binding"/>
    <property type="evidence" value="ECO:0007669"/>
    <property type="project" value="InterPro"/>
</dbReference>